<dbReference type="GO" id="GO:0005763">
    <property type="term" value="C:mitochondrial small ribosomal subunit"/>
    <property type="evidence" value="ECO:0007669"/>
    <property type="project" value="TreeGrafter"/>
</dbReference>
<dbReference type="Pfam" id="PF00203">
    <property type="entry name" value="Ribosomal_S19"/>
    <property type="match status" value="1"/>
</dbReference>
<reference evidence="8" key="1">
    <citation type="submission" date="2015-02" db="EMBL/GenBank/DDBJ databases">
        <title>A plastid genome of a nonphotosynthetic diatom.</title>
        <authorList>
            <person name="Kamikawa R."/>
            <person name="Inagaki Y."/>
        </authorList>
    </citation>
    <scope>NUCLEOTIDE SEQUENCE</scope>
    <source>
        <strain evidence="8">IriIs04</strain>
    </source>
</reference>
<dbReference type="InterPro" id="IPR023575">
    <property type="entry name" value="Ribosomal_uS19_SF"/>
</dbReference>
<dbReference type="FunFam" id="3.30.860.10:FF:000001">
    <property type="entry name" value="30S ribosomal protein S19"/>
    <property type="match status" value="1"/>
</dbReference>
<dbReference type="AlphaFoldDB" id="A0A0S3QPR6"/>
<dbReference type="EMBL" id="LC028895">
    <property type="protein sequence ID" value="BAT70307.1"/>
    <property type="molecule type" value="Genomic_DNA"/>
</dbReference>
<dbReference type="PRINTS" id="PR00975">
    <property type="entry name" value="RIBOSOMALS19"/>
</dbReference>
<dbReference type="RefSeq" id="YP_009193382.1">
    <property type="nucleotide sequence ID" value="NC_028737.1"/>
</dbReference>
<evidence type="ECO:0000256" key="4">
    <source>
        <dbReference type="ARBA" id="ARBA00022980"/>
    </source>
</evidence>
<keyword evidence="3" id="KW-0694">RNA-binding</keyword>
<dbReference type="SUPFAM" id="SSF54570">
    <property type="entry name" value="Ribosomal protein S19"/>
    <property type="match status" value="1"/>
</dbReference>
<keyword evidence="4 7" id="KW-0689">Ribosomal protein</keyword>
<dbReference type="NCBIfam" id="TIGR01050">
    <property type="entry name" value="rpsS_bact"/>
    <property type="match status" value="1"/>
</dbReference>
<dbReference type="InterPro" id="IPR005732">
    <property type="entry name" value="Ribosomal_uS19_bac-type"/>
</dbReference>
<dbReference type="GO" id="GO:0019843">
    <property type="term" value="F:rRNA binding"/>
    <property type="evidence" value="ECO:0007669"/>
    <property type="project" value="UniProtKB-KW"/>
</dbReference>
<name>A0A0S3QPR6_9STRA</name>
<dbReference type="GO" id="GO:0003735">
    <property type="term" value="F:structural constituent of ribosome"/>
    <property type="evidence" value="ECO:0007669"/>
    <property type="project" value="InterPro"/>
</dbReference>
<geneLocation type="plastid" evidence="8"/>
<dbReference type="GeneID" id="26522665"/>
<dbReference type="GO" id="GO:0000028">
    <property type="term" value="P:ribosomal small subunit assembly"/>
    <property type="evidence" value="ECO:0007669"/>
    <property type="project" value="TreeGrafter"/>
</dbReference>
<dbReference type="PANTHER" id="PTHR11880">
    <property type="entry name" value="RIBOSOMAL PROTEIN S19P FAMILY MEMBER"/>
    <property type="match status" value="1"/>
</dbReference>
<accession>A0A0S3QPR6</accession>
<dbReference type="PROSITE" id="PS00323">
    <property type="entry name" value="RIBOSOMAL_S19"/>
    <property type="match status" value="1"/>
</dbReference>
<dbReference type="InterPro" id="IPR020934">
    <property type="entry name" value="Ribosomal_uS19_CS"/>
</dbReference>
<dbReference type="HAMAP" id="MF_00531">
    <property type="entry name" value="Ribosomal_uS19"/>
    <property type="match status" value="1"/>
</dbReference>
<evidence type="ECO:0000256" key="5">
    <source>
        <dbReference type="ARBA" id="ARBA00023274"/>
    </source>
</evidence>
<dbReference type="Gene3D" id="3.30.860.10">
    <property type="entry name" value="30s Ribosomal Protein S19, Chain A"/>
    <property type="match status" value="1"/>
</dbReference>
<sequence length="93" mass="10739">MVKSSKKNPFIAYFLLKKIVKSKKLKENKVILTWSRSSTILPFMVGCTIGVYNGKQHIPVYISSKLIGHKLGEFVTTRKFRTHSKLDKKKNKK</sequence>
<evidence type="ECO:0000256" key="6">
    <source>
        <dbReference type="ARBA" id="ARBA00035253"/>
    </source>
</evidence>
<proteinExistence type="inferred from homology"/>
<dbReference type="GO" id="GO:0006412">
    <property type="term" value="P:translation"/>
    <property type="evidence" value="ECO:0007669"/>
    <property type="project" value="InterPro"/>
</dbReference>
<protein>
    <recommendedName>
        <fullName evidence="6">Small ribosomal subunit protein uS19c</fullName>
    </recommendedName>
</protein>
<gene>
    <name evidence="8" type="primary">rps19</name>
</gene>
<evidence type="ECO:0000256" key="3">
    <source>
        <dbReference type="ARBA" id="ARBA00022884"/>
    </source>
</evidence>
<organism evidence="8">
    <name type="scientific">Nitzschia sp. IriIs04</name>
    <dbReference type="NCBI Taxonomy" id="1444690"/>
    <lineage>
        <taxon>Eukaryota</taxon>
        <taxon>Sar</taxon>
        <taxon>Stramenopiles</taxon>
        <taxon>Ochrophyta</taxon>
        <taxon>Bacillariophyta</taxon>
        <taxon>Bacillariophyceae</taxon>
        <taxon>Bacillariophycidae</taxon>
        <taxon>Bacillariales</taxon>
        <taxon>Bacillariaceae</taxon>
        <taxon>Nitzschia</taxon>
    </lineage>
</organism>
<keyword evidence="8" id="KW-0934">Plastid</keyword>
<keyword evidence="5 7" id="KW-0687">Ribonucleoprotein</keyword>
<evidence type="ECO:0000256" key="7">
    <source>
        <dbReference type="RuleBase" id="RU003485"/>
    </source>
</evidence>
<keyword evidence="2" id="KW-0699">rRNA-binding</keyword>
<evidence type="ECO:0000313" key="8">
    <source>
        <dbReference type="EMBL" id="BAT70307.1"/>
    </source>
</evidence>
<dbReference type="PIRSF" id="PIRSF002144">
    <property type="entry name" value="Ribosomal_S19"/>
    <property type="match status" value="1"/>
</dbReference>
<dbReference type="InterPro" id="IPR002222">
    <property type="entry name" value="Ribosomal_uS19"/>
</dbReference>
<comment type="similarity">
    <text evidence="1 7">Belongs to the universal ribosomal protein uS19 family.</text>
</comment>
<dbReference type="PANTHER" id="PTHR11880:SF8">
    <property type="entry name" value="SMALL RIBOSOMAL SUBUNIT PROTEIN US19M"/>
    <property type="match status" value="1"/>
</dbReference>
<evidence type="ECO:0000256" key="1">
    <source>
        <dbReference type="ARBA" id="ARBA00007345"/>
    </source>
</evidence>
<evidence type="ECO:0000256" key="2">
    <source>
        <dbReference type="ARBA" id="ARBA00022730"/>
    </source>
</evidence>